<dbReference type="OrthoDB" id="309040at2"/>
<dbReference type="PATRIC" id="fig|1231190.3.peg.2623"/>
<dbReference type="InterPro" id="IPR016071">
    <property type="entry name" value="Staphylococal_nuclease_OB-fold"/>
</dbReference>
<feature type="domain" description="TNase-like" evidence="1">
    <location>
        <begin position="29"/>
        <end position="136"/>
    </location>
</feature>
<dbReference type="RefSeq" id="WP_009450699.1">
    <property type="nucleotide sequence ID" value="NZ_AMSI01000008.1"/>
</dbReference>
<dbReference type="InterPro" id="IPR035437">
    <property type="entry name" value="SNase_OB-fold_sf"/>
</dbReference>
<dbReference type="eggNOG" id="COG1525">
    <property type="taxonomic scope" value="Bacteria"/>
</dbReference>
<name>K2PLA7_9HYPH</name>
<evidence type="ECO:0000259" key="1">
    <source>
        <dbReference type="PROSITE" id="PS50830"/>
    </source>
</evidence>
<reference evidence="2 3" key="1">
    <citation type="journal article" date="2012" name="J. Bacteriol.">
        <title>Genome Sequence of Nitratireductor indicus Type Strain C115.</title>
        <authorList>
            <person name="Lai Q."/>
            <person name="Li G."/>
            <person name="Yu Z."/>
            <person name="Shao Z."/>
        </authorList>
    </citation>
    <scope>NUCLEOTIDE SEQUENCE [LARGE SCALE GENOMIC DNA]</scope>
    <source>
        <strain evidence="2 3">C115</strain>
    </source>
</reference>
<protein>
    <submittedName>
        <fullName evidence="2">Nuclease</fullName>
    </submittedName>
</protein>
<evidence type="ECO:0000313" key="2">
    <source>
        <dbReference type="EMBL" id="EKF41917.1"/>
    </source>
</evidence>
<dbReference type="Proteomes" id="UP000007374">
    <property type="component" value="Unassembled WGS sequence"/>
</dbReference>
<sequence>MIRCAFIALFSLLQIPTPVEAGRRDIVSGPVQVRVLRVIDGDTFVAEAHMWPGQHIQVSVRLRGIDAPEMRSKCPAERNAARKARDALTSLLEAGEVSISAISGGKYYGRVLADVRTSDGLDIGRRLLETRLVAAYGGGRRISLYC</sequence>
<dbReference type="AlphaFoldDB" id="K2PLA7"/>
<accession>K2PLA7</accession>
<dbReference type="EMBL" id="AMSI01000008">
    <property type="protein sequence ID" value="EKF41917.1"/>
    <property type="molecule type" value="Genomic_DNA"/>
</dbReference>
<gene>
    <name evidence="2" type="ORF">NA8A_12630</name>
</gene>
<dbReference type="SUPFAM" id="SSF50199">
    <property type="entry name" value="Staphylococcal nuclease"/>
    <property type="match status" value="1"/>
</dbReference>
<evidence type="ECO:0000313" key="3">
    <source>
        <dbReference type="Proteomes" id="UP000007374"/>
    </source>
</evidence>
<organism evidence="2 3">
    <name type="scientific">Nitratireductor indicus C115</name>
    <dbReference type="NCBI Taxonomy" id="1231190"/>
    <lineage>
        <taxon>Bacteria</taxon>
        <taxon>Pseudomonadati</taxon>
        <taxon>Pseudomonadota</taxon>
        <taxon>Alphaproteobacteria</taxon>
        <taxon>Hyphomicrobiales</taxon>
        <taxon>Phyllobacteriaceae</taxon>
        <taxon>Nitratireductor</taxon>
    </lineage>
</organism>
<dbReference type="STRING" id="721133.SAMN05216176_104203"/>
<dbReference type="PROSITE" id="PS50830">
    <property type="entry name" value="TNASE_3"/>
    <property type="match status" value="1"/>
</dbReference>
<dbReference type="Pfam" id="PF00565">
    <property type="entry name" value="SNase"/>
    <property type="match status" value="1"/>
</dbReference>
<proteinExistence type="predicted"/>
<keyword evidence="3" id="KW-1185">Reference proteome</keyword>
<comment type="caution">
    <text evidence="2">The sequence shown here is derived from an EMBL/GenBank/DDBJ whole genome shotgun (WGS) entry which is preliminary data.</text>
</comment>
<dbReference type="Gene3D" id="2.40.50.90">
    <property type="match status" value="1"/>
</dbReference>